<reference evidence="2" key="1">
    <citation type="journal article" date="2019" name="MBio">
        <title>Virus Genomes from Deep Sea Sediments Expand the Ocean Megavirome and Support Independent Origins of Viral Gigantism.</title>
        <authorList>
            <person name="Backstrom D."/>
            <person name="Yutin N."/>
            <person name="Jorgensen S.L."/>
            <person name="Dharamshi J."/>
            <person name="Homa F."/>
            <person name="Zaremba-Niedwiedzka K."/>
            <person name="Spang A."/>
            <person name="Wolf Y.I."/>
            <person name="Koonin E.V."/>
            <person name="Ettema T.J."/>
        </authorList>
    </citation>
    <scope>NUCLEOTIDE SEQUENCE</scope>
</reference>
<sequence length="732" mass="83961">MAYPVPKKSNGKRDENDVRNEANIPWDPSFDKQSKESSFEMGSASDWMNTAGILTTTMGNKGLTSKIVSGGMAVGLLKSGITGLAMTAGFSCVPILNVISAISLFASLFQDDEDNSNEQIMEMVQHNTQILSKQIGETYIQLRNQGVYILNQLDSVKLEMLNEFIKASEQRWNLKEDLLEMQRDIQMRLENTTHLTLMVYGSVNERLNQMEPLFYTGVDDRVSSTLNEALLACREDISLDVYQDLFRKVATIATLTSLGSPMTGSEITLSENEKVISALTSGRGRTLYGMNMNLFQQMYEEITESKIEPIPNLELLSACVHTLASLMDNQLRSEENPSDRTLISEWNCIEDIAELTCRVVKFTSKLLDVLVQLVKNYSTVRRELDLVFRERRKNFKNELRDNYIAVRRSKLRNEYNSFSAHTIKFGNIDWKLKYKHLYESDVLELVTKNNVTRTNAWNIQQLSRGLSEIQREINHEIPSIAENSFAPALPTCISYLTHSDSTNISYFFQNGAIVSLMYQPDLVTVHKAEFLQMGEVKRKYTWNNSFFTINTYIEMNNGNLLQVGKKSLPLTFNPPDYFSLDEKIWHCVSTQLSSFSSLSVVNHHCQQFQDNINQIIILVNQKEKELEDNLRSEMILNSEVYLKRKKLDAHYYRLKALSQFMFDNDSFFNIGISSDVLEERKDDYIAPINTNIRNPLINNIVLTLARLKRDYGDRDLPNQHIDNLLGLWHPPI</sequence>
<protein>
    <submittedName>
        <fullName evidence="2">Uncharacterized protein</fullName>
    </submittedName>
</protein>
<dbReference type="EMBL" id="MK500596">
    <property type="protein sequence ID" value="QBK93480.1"/>
    <property type="molecule type" value="Genomic_DNA"/>
</dbReference>
<proteinExistence type="predicted"/>
<evidence type="ECO:0000313" key="2">
    <source>
        <dbReference type="EMBL" id="QBK93480.1"/>
    </source>
</evidence>
<organism evidence="2">
    <name type="scientific">Pithovirus LCPAC404</name>
    <dbReference type="NCBI Taxonomy" id="2506597"/>
    <lineage>
        <taxon>Viruses</taxon>
        <taxon>Pithoviruses</taxon>
    </lineage>
</organism>
<feature type="compositionally biased region" description="Basic and acidic residues" evidence="1">
    <location>
        <begin position="29"/>
        <end position="38"/>
    </location>
</feature>
<evidence type="ECO:0000256" key="1">
    <source>
        <dbReference type="SAM" id="MobiDB-lite"/>
    </source>
</evidence>
<name>A0A481ZED5_9VIRU</name>
<accession>A0A481ZED5</accession>
<gene>
    <name evidence="2" type="ORF">LCPAC404_01840</name>
</gene>
<feature type="compositionally biased region" description="Basic and acidic residues" evidence="1">
    <location>
        <begin position="11"/>
        <end position="20"/>
    </location>
</feature>
<feature type="region of interest" description="Disordered" evidence="1">
    <location>
        <begin position="1"/>
        <end position="38"/>
    </location>
</feature>